<evidence type="ECO:0008006" key="4">
    <source>
        <dbReference type="Google" id="ProtNLM"/>
    </source>
</evidence>
<dbReference type="EMBL" id="BNCK01000001">
    <property type="protein sequence ID" value="GHF77264.1"/>
    <property type="molecule type" value="Genomic_DNA"/>
</dbReference>
<keyword evidence="1" id="KW-1133">Transmembrane helix</keyword>
<dbReference type="Proteomes" id="UP000623842">
    <property type="component" value="Unassembled WGS sequence"/>
</dbReference>
<accession>A0A919EH32</accession>
<proteinExistence type="predicted"/>
<sequence>MKYLLVLIAGILFGLGLSLSQMINPTVVIGFLDITGDWNPALMFVMVGALLVTTIGFRFVLKKDKPWFDSQFHLPIKQHLDKSLIIGAVIFGIGWGLAGYCPGPAVAGLALGQLETLYFVIAMILGIKCAQLIVAKRG</sequence>
<feature type="transmembrane region" description="Helical" evidence="1">
    <location>
        <begin position="117"/>
        <end position="135"/>
    </location>
</feature>
<evidence type="ECO:0000256" key="1">
    <source>
        <dbReference type="SAM" id="Phobius"/>
    </source>
</evidence>
<evidence type="ECO:0000313" key="2">
    <source>
        <dbReference type="EMBL" id="GHF77264.1"/>
    </source>
</evidence>
<gene>
    <name evidence="2" type="ORF">GCM10017161_00290</name>
</gene>
<dbReference type="RefSeq" id="WP_189766697.1">
    <property type="nucleotide sequence ID" value="NZ_BNCK01000001.1"/>
</dbReference>
<reference evidence="2" key="1">
    <citation type="journal article" date="2014" name="Int. J. Syst. Evol. Microbiol.">
        <title>Complete genome sequence of Corynebacterium casei LMG S-19264T (=DSM 44701T), isolated from a smear-ripened cheese.</title>
        <authorList>
            <consortium name="US DOE Joint Genome Institute (JGI-PGF)"/>
            <person name="Walter F."/>
            <person name="Albersmeier A."/>
            <person name="Kalinowski J."/>
            <person name="Ruckert C."/>
        </authorList>
    </citation>
    <scope>NUCLEOTIDE SEQUENCE</scope>
    <source>
        <strain evidence="2">KCTC 42731</strain>
    </source>
</reference>
<name>A0A919EH32_9GAMM</name>
<keyword evidence="1" id="KW-0472">Membrane</keyword>
<dbReference type="Pfam" id="PF20398">
    <property type="entry name" value="DUF6691"/>
    <property type="match status" value="1"/>
</dbReference>
<keyword evidence="3" id="KW-1185">Reference proteome</keyword>
<keyword evidence="1" id="KW-0812">Transmembrane</keyword>
<organism evidence="2 3">
    <name type="scientific">Thalassotalea marina</name>
    <dbReference type="NCBI Taxonomy" id="1673741"/>
    <lineage>
        <taxon>Bacteria</taxon>
        <taxon>Pseudomonadati</taxon>
        <taxon>Pseudomonadota</taxon>
        <taxon>Gammaproteobacteria</taxon>
        <taxon>Alteromonadales</taxon>
        <taxon>Colwelliaceae</taxon>
        <taxon>Thalassotalea</taxon>
    </lineage>
</organism>
<dbReference type="InterPro" id="IPR046513">
    <property type="entry name" value="DUF6691"/>
</dbReference>
<comment type="caution">
    <text evidence="2">The sequence shown here is derived from an EMBL/GenBank/DDBJ whole genome shotgun (WGS) entry which is preliminary data.</text>
</comment>
<protein>
    <recommendedName>
        <fullName evidence="4">YeeE/YedE family protein</fullName>
    </recommendedName>
</protein>
<feature type="transmembrane region" description="Helical" evidence="1">
    <location>
        <begin position="82"/>
        <end position="105"/>
    </location>
</feature>
<reference evidence="2" key="2">
    <citation type="submission" date="2020-09" db="EMBL/GenBank/DDBJ databases">
        <authorList>
            <person name="Sun Q."/>
            <person name="Kim S."/>
        </authorList>
    </citation>
    <scope>NUCLEOTIDE SEQUENCE</scope>
    <source>
        <strain evidence="2">KCTC 42731</strain>
    </source>
</reference>
<dbReference type="AlphaFoldDB" id="A0A919EH32"/>
<feature type="transmembrane region" description="Helical" evidence="1">
    <location>
        <begin position="41"/>
        <end position="61"/>
    </location>
</feature>
<evidence type="ECO:0000313" key="3">
    <source>
        <dbReference type="Proteomes" id="UP000623842"/>
    </source>
</evidence>